<dbReference type="Pfam" id="PF14079">
    <property type="entry name" value="DUF4260"/>
    <property type="match status" value="1"/>
</dbReference>
<organism evidence="2 3">
    <name type="scientific">Chryseobacterium limigenitum</name>
    <dbReference type="NCBI Taxonomy" id="1612149"/>
    <lineage>
        <taxon>Bacteria</taxon>
        <taxon>Pseudomonadati</taxon>
        <taxon>Bacteroidota</taxon>
        <taxon>Flavobacteriia</taxon>
        <taxon>Flavobacteriales</taxon>
        <taxon>Weeksellaceae</taxon>
        <taxon>Chryseobacterium group</taxon>
        <taxon>Chryseobacterium</taxon>
    </lineage>
</organism>
<keyword evidence="1" id="KW-1133">Transmembrane helix</keyword>
<evidence type="ECO:0000313" key="3">
    <source>
        <dbReference type="Proteomes" id="UP000182034"/>
    </source>
</evidence>
<proteinExistence type="predicted"/>
<sequence>MKTQLQLEYIALLILGVFAFAHTGFSWWWFAGLFFVPDISMLGYAVNNKVGAFCYNLFHHFGIAILVYLAGTFLALPYLNMIGAILFAHSAFDRVLGINLKTWGLGKKFRQPEEEKCFIPHAS</sequence>
<dbReference type="Proteomes" id="UP000182034">
    <property type="component" value="Unassembled WGS sequence"/>
</dbReference>
<dbReference type="RefSeq" id="WP_072412937.1">
    <property type="nucleotide sequence ID" value="NZ_FPKW01000039.1"/>
</dbReference>
<dbReference type="EMBL" id="FPKW01000039">
    <property type="protein sequence ID" value="SFZ97089.1"/>
    <property type="molecule type" value="Genomic_DNA"/>
</dbReference>
<gene>
    <name evidence="2" type="ORF">SAMN05216324_1392</name>
</gene>
<feature type="transmembrane region" description="Helical" evidence="1">
    <location>
        <begin position="57"/>
        <end position="79"/>
    </location>
</feature>
<accession>A0A1K2IXD5</accession>
<dbReference type="OrthoDB" id="9813911at2"/>
<dbReference type="STRING" id="1612149.SAMN05216324_1392"/>
<keyword evidence="1" id="KW-0812">Transmembrane</keyword>
<keyword evidence="1" id="KW-0472">Membrane</keyword>
<evidence type="ECO:0000313" key="2">
    <source>
        <dbReference type="EMBL" id="SFZ97089.1"/>
    </source>
</evidence>
<reference evidence="3" key="1">
    <citation type="submission" date="2016-10" db="EMBL/GenBank/DDBJ databases">
        <authorList>
            <person name="Varghese N."/>
            <person name="Submissions S."/>
        </authorList>
    </citation>
    <scope>NUCLEOTIDE SEQUENCE [LARGE SCALE GENOMIC DNA]</scope>
    <source>
        <strain evidence="3">SUR2</strain>
    </source>
</reference>
<protein>
    <recommendedName>
        <fullName evidence="4">DUF4260 domain-containing protein</fullName>
    </recommendedName>
</protein>
<evidence type="ECO:0000256" key="1">
    <source>
        <dbReference type="SAM" id="Phobius"/>
    </source>
</evidence>
<dbReference type="AlphaFoldDB" id="A0A1K2IXD5"/>
<keyword evidence="3" id="KW-1185">Reference proteome</keyword>
<dbReference type="InterPro" id="IPR025356">
    <property type="entry name" value="DUF4260"/>
</dbReference>
<feature type="transmembrane region" description="Helical" evidence="1">
    <location>
        <begin position="12"/>
        <end position="37"/>
    </location>
</feature>
<evidence type="ECO:0008006" key="4">
    <source>
        <dbReference type="Google" id="ProtNLM"/>
    </source>
</evidence>
<name>A0A1K2IXD5_9FLAO</name>